<protein>
    <submittedName>
        <fullName evidence="1">Integrase</fullName>
    </submittedName>
</protein>
<dbReference type="EMBL" id="AE013598">
    <property type="protein sequence ID" value="AAW75380.1"/>
    <property type="molecule type" value="Genomic_DNA"/>
</dbReference>
<keyword evidence="2" id="KW-1185">Reference proteome</keyword>
<evidence type="ECO:0000313" key="2">
    <source>
        <dbReference type="Proteomes" id="UP000006735"/>
    </source>
</evidence>
<accession>Q5H0Z1</accession>
<gene>
    <name evidence="1" type="ordered locus">XOO2126</name>
</gene>
<reference evidence="1 2" key="1">
    <citation type="journal article" date="2005" name="Nucleic Acids Res.">
        <title>The genome sequence of Xanthomonas oryzae pathovar oryzae KACC10331, the bacterial blight pathogen of rice.</title>
        <authorList>
            <person name="Lee B.M."/>
            <person name="Park Y.J."/>
            <person name="Park D.S."/>
            <person name="Kang H.W."/>
            <person name="Kim J.G."/>
            <person name="Song E.S."/>
            <person name="Park I.C."/>
            <person name="Yoon U.H."/>
            <person name="Hahn J.H."/>
            <person name="Koo B.S."/>
            <person name="Lee G.B."/>
            <person name="Kim H."/>
            <person name="Park H.S."/>
            <person name="Yoon K.O."/>
            <person name="Kim J.H."/>
            <person name="Jung C.H."/>
            <person name="Koh N.H."/>
            <person name="Seo J.S."/>
            <person name="Go S.J."/>
        </authorList>
    </citation>
    <scope>NUCLEOTIDE SEQUENCE [LARGE SCALE GENOMIC DNA]</scope>
    <source>
        <strain evidence="2">KACC10331 / KXO85</strain>
    </source>
</reference>
<organism evidence="1 2">
    <name type="scientific">Xanthomonas oryzae pv. oryzae (strain KACC10331 / KXO85)</name>
    <dbReference type="NCBI Taxonomy" id="291331"/>
    <lineage>
        <taxon>Bacteria</taxon>
        <taxon>Pseudomonadati</taxon>
        <taxon>Pseudomonadota</taxon>
        <taxon>Gammaproteobacteria</taxon>
        <taxon>Lysobacterales</taxon>
        <taxon>Lysobacteraceae</taxon>
        <taxon>Xanthomonas</taxon>
    </lineage>
</organism>
<dbReference type="STRING" id="291331.XOO2126"/>
<proteinExistence type="predicted"/>
<dbReference type="HOGENOM" id="CLU_2978216_0_0_6"/>
<name>Q5H0Z1_XANOR</name>
<sequence length="58" mass="6607">MDKARDGWLASIQGRTLPKTYTIQKTAIESLVAFLGTKTKLHTVTRTDLAHWYVVVKF</sequence>
<dbReference type="Proteomes" id="UP000006735">
    <property type="component" value="Chromosome"/>
</dbReference>
<evidence type="ECO:0000313" key="1">
    <source>
        <dbReference type="EMBL" id="AAW75380.1"/>
    </source>
</evidence>
<dbReference type="AlphaFoldDB" id="Q5H0Z1"/>
<dbReference type="KEGG" id="xoo:XOO2126"/>